<dbReference type="InterPro" id="IPR010182">
    <property type="entry name" value="ArgE/DapE"/>
</dbReference>
<dbReference type="Pfam" id="PF01546">
    <property type="entry name" value="Peptidase_M20"/>
    <property type="match status" value="1"/>
</dbReference>
<dbReference type="Gene3D" id="3.30.70.360">
    <property type="match status" value="1"/>
</dbReference>
<evidence type="ECO:0000256" key="11">
    <source>
        <dbReference type="ARBA" id="ARBA00051301"/>
    </source>
</evidence>
<evidence type="ECO:0000256" key="8">
    <source>
        <dbReference type="ARBA" id="ARBA00022801"/>
    </source>
</evidence>
<gene>
    <name evidence="13" type="ORF">WI372_01875</name>
</gene>
<dbReference type="PANTHER" id="PTHR43808">
    <property type="entry name" value="ACETYLORNITHINE DEACETYLASE"/>
    <property type="match status" value="1"/>
</dbReference>
<proteinExistence type="inferred from homology"/>
<evidence type="ECO:0000256" key="6">
    <source>
        <dbReference type="ARBA" id="ARBA00016853"/>
    </source>
</evidence>
<comment type="similarity">
    <text evidence="4">Belongs to the peptidase M20A family.</text>
</comment>
<comment type="cofactor">
    <cofactor evidence="1">
        <name>Co(2+)</name>
        <dbReference type="ChEBI" id="CHEBI:48828"/>
    </cofactor>
</comment>
<evidence type="ECO:0000256" key="4">
    <source>
        <dbReference type="ARBA" id="ARBA00006247"/>
    </source>
</evidence>
<dbReference type="RefSeq" id="WP_405278263.1">
    <property type="nucleotide sequence ID" value="NZ_JBBHLI010000001.1"/>
</dbReference>
<dbReference type="Proteomes" id="UP001484239">
    <property type="component" value="Unassembled WGS sequence"/>
</dbReference>
<comment type="cofactor">
    <cofactor evidence="2">
        <name>Zn(2+)</name>
        <dbReference type="ChEBI" id="CHEBI:29105"/>
    </cofactor>
</comment>
<dbReference type="InterPro" id="IPR036264">
    <property type="entry name" value="Bact_exopeptidase_dim_dom"/>
</dbReference>
<evidence type="ECO:0000313" key="13">
    <source>
        <dbReference type="EMBL" id="MEK9499728.1"/>
    </source>
</evidence>
<evidence type="ECO:0000313" key="14">
    <source>
        <dbReference type="Proteomes" id="UP001484239"/>
    </source>
</evidence>
<evidence type="ECO:0000256" key="2">
    <source>
        <dbReference type="ARBA" id="ARBA00001947"/>
    </source>
</evidence>
<dbReference type="Pfam" id="PF07687">
    <property type="entry name" value="M20_dimer"/>
    <property type="match status" value="1"/>
</dbReference>
<dbReference type="InterPro" id="IPR011650">
    <property type="entry name" value="Peptidase_M20_dimer"/>
</dbReference>
<evidence type="ECO:0000256" key="9">
    <source>
        <dbReference type="ARBA" id="ARBA00022833"/>
    </source>
</evidence>
<organism evidence="13 14">
    <name type="scientific">Gaopeijia maritima</name>
    <dbReference type="NCBI Taxonomy" id="3119007"/>
    <lineage>
        <taxon>Bacteria</taxon>
        <taxon>Pseudomonadati</taxon>
        <taxon>Gemmatimonadota</taxon>
        <taxon>Longimicrobiia</taxon>
        <taxon>Gaopeijiales</taxon>
        <taxon>Gaopeijiaceae</taxon>
        <taxon>Gaopeijia</taxon>
    </lineage>
</organism>
<evidence type="ECO:0000256" key="7">
    <source>
        <dbReference type="ARBA" id="ARBA00022723"/>
    </source>
</evidence>
<evidence type="ECO:0000256" key="1">
    <source>
        <dbReference type="ARBA" id="ARBA00001941"/>
    </source>
</evidence>
<keyword evidence="8" id="KW-0378">Hydrolase</keyword>
<dbReference type="InterPro" id="IPR050072">
    <property type="entry name" value="Peptidase_M20A"/>
</dbReference>
<evidence type="ECO:0000259" key="12">
    <source>
        <dbReference type="Pfam" id="PF07687"/>
    </source>
</evidence>
<dbReference type="PANTHER" id="PTHR43808:SF25">
    <property type="entry name" value="PEPTIDASE M20 DIMERISATION DOMAIN-CONTAINING PROTEIN"/>
    <property type="match status" value="1"/>
</dbReference>
<dbReference type="EMBL" id="JBBHLI010000001">
    <property type="protein sequence ID" value="MEK9499728.1"/>
    <property type="molecule type" value="Genomic_DNA"/>
</dbReference>
<dbReference type="Gene3D" id="3.40.630.10">
    <property type="entry name" value="Zn peptidases"/>
    <property type="match status" value="1"/>
</dbReference>
<dbReference type="NCBIfam" id="TIGR01910">
    <property type="entry name" value="DapE-ArgE"/>
    <property type="match status" value="1"/>
</dbReference>
<dbReference type="InterPro" id="IPR002933">
    <property type="entry name" value="Peptidase_M20"/>
</dbReference>
<reference evidence="13 14" key="1">
    <citation type="submission" date="2024-02" db="EMBL/GenBank/DDBJ databases">
        <title>A novel Gemmatimonadota bacterium.</title>
        <authorList>
            <person name="Du Z.-J."/>
            <person name="Ye Y.-Q."/>
        </authorList>
    </citation>
    <scope>NUCLEOTIDE SEQUENCE [LARGE SCALE GENOMIC DNA]</scope>
    <source>
        <strain evidence="13 14">DH-20</strain>
    </source>
</reference>
<dbReference type="InterPro" id="IPR001261">
    <property type="entry name" value="ArgE/DapE_CS"/>
</dbReference>
<evidence type="ECO:0000256" key="3">
    <source>
        <dbReference type="ARBA" id="ARBA00005130"/>
    </source>
</evidence>
<keyword evidence="9" id="KW-0862">Zinc</keyword>
<keyword evidence="7" id="KW-0479">Metal-binding</keyword>
<evidence type="ECO:0000256" key="10">
    <source>
        <dbReference type="ARBA" id="ARBA00023285"/>
    </source>
</evidence>
<dbReference type="SUPFAM" id="SSF53187">
    <property type="entry name" value="Zn-dependent exopeptidases"/>
    <property type="match status" value="1"/>
</dbReference>
<comment type="pathway">
    <text evidence="3">Amino-acid biosynthesis; L-lysine biosynthesis via DAP pathway; LL-2,6-diaminopimelate from (S)-tetrahydrodipicolinate (succinylase route): step 3/3.</text>
</comment>
<comment type="caution">
    <text evidence="13">The sequence shown here is derived from an EMBL/GenBank/DDBJ whole genome shotgun (WGS) entry which is preliminary data.</text>
</comment>
<keyword evidence="14" id="KW-1185">Reference proteome</keyword>
<sequence length="388" mass="40411">MPEFRGSERTLEAADLMRDLVAIPSVNPALEPGGAGEAAIADHCAGLLRSWGFAVEVHEAAPGRPSVLARHGRGAPALLFNGHLDTVGVGGMTVAPFGEPGADGRYFGRGSCDMKGGDAALLAAARDLARSGHPGTVIVALTADEEHASIGMADLIARGLRADAAVVCEPTSLAVMPAHKGFVWVEVTIRGRAAHGSRPEVGIDAVRRMGRFLVELDLLEADITARDPHPLLGTGSIHAGPIEGGTAPSVYPDRCTVVVERRTLPGESPEAVLREIEGVADRVRARHPDLAFEARVVMDRPGTEVARSHALVTGLTAALAECGETARVEPMTAWVDGALLNEAGTPAVCFGPGSIAQAHAEDEWVDPDEVERCAGVLITFARSFLAGG</sequence>
<accession>A0ABU9E4R6</accession>
<keyword evidence="10" id="KW-0170">Cobalt</keyword>
<dbReference type="SUPFAM" id="SSF55031">
    <property type="entry name" value="Bacterial exopeptidase dimerisation domain"/>
    <property type="match status" value="1"/>
</dbReference>
<feature type="domain" description="Peptidase M20 dimerisation" evidence="12">
    <location>
        <begin position="178"/>
        <end position="282"/>
    </location>
</feature>
<dbReference type="EC" id="3.5.1.18" evidence="5"/>
<comment type="catalytic activity">
    <reaction evidence="11">
        <text>N-succinyl-(2S,6S)-2,6-diaminopimelate + H2O = (2S,6S)-2,6-diaminopimelate + succinate</text>
        <dbReference type="Rhea" id="RHEA:22608"/>
        <dbReference type="ChEBI" id="CHEBI:15377"/>
        <dbReference type="ChEBI" id="CHEBI:30031"/>
        <dbReference type="ChEBI" id="CHEBI:57609"/>
        <dbReference type="ChEBI" id="CHEBI:58087"/>
        <dbReference type="EC" id="3.5.1.18"/>
    </reaction>
</comment>
<protein>
    <recommendedName>
        <fullName evidence="6">Probable succinyl-diaminopimelate desuccinylase</fullName>
        <ecNumber evidence="5">3.5.1.18</ecNumber>
    </recommendedName>
</protein>
<dbReference type="PROSITE" id="PS00758">
    <property type="entry name" value="ARGE_DAPE_CPG2_1"/>
    <property type="match status" value="1"/>
</dbReference>
<evidence type="ECO:0000256" key="5">
    <source>
        <dbReference type="ARBA" id="ARBA00011921"/>
    </source>
</evidence>
<name>A0ABU9E4R6_9BACT</name>